<gene>
    <name evidence="1" type="ORF">LCGC14_0420260</name>
</gene>
<organism evidence="1">
    <name type="scientific">marine sediment metagenome</name>
    <dbReference type="NCBI Taxonomy" id="412755"/>
    <lineage>
        <taxon>unclassified sequences</taxon>
        <taxon>metagenomes</taxon>
        <taxon>ecological metagenomes</taxon>
    </lineage>
</organism>
<sequence>MKIAIFRWKDASLHGQTNKYYDDLQDLDLVTLISSGLVIKQDDSQITLCMDWYAGEVSYRSCQTYPKSCIEIIKYIEIPKTVIGKWSLT</sequence>
<protein>
    <submittedName>
        <fullName evidence="1">Uncharacterized protein</fullName>
    </submittedName>
</protein>
<name>A0A0F9T8Y0_9ZZZZ</name>
<accession>A0A0F9T8Y0</accession>
<comment type="caution">
    <text evidence="1">The sequence shown here is derived from an EMBL/GenBank/DDBJ whole genome shotgun (WGS) entry which is preliminary data.</text>
</comment>
<proteinExistence type="predicted"/>
<reference evidence="1" key="1">
    <citation type="journal article" date="2015" name="Nature">
        <title>Complex archaea that bridge the gap between prokaryotes and eukaryotes.</title>
        <authorList>
            <person name="Spang A."/>
            <person name="Saw J.H."/>
            <person name="Jorgensen S.L."/>
            <person name="Zaremba-Niedzwiedzka K."/>
            <person name="Martijn J."/>
            <person name="Lind A.E."/>
            <person name="van Eijk R."/>
            <person name="Schleper C."/>
            <person name="Guy L."/>
            <person name="Ettema T.J."/>
        </authorList>
    </citation>
    <scope>NUCLEOTIDE SEQUENCE</scope>
</reference>
<dbReference type="EMBL" id="LAZR01000383">
    <property type="protein sequence ID" value="KKN71447.1"/>
    <property type="molecule type" value="Genomic_DNA"/>
</dbReference>
<evidence type="ECO:0000313" key="1">
    <source>
        <dbReference type="EMBL" id="KKN71447.1"/>
    </source>
</evidence>
<dbReference type="AlphaFoldDB" id="A0A0F9T8Y0"/>